<dbReference type="Gene3D" id="2.40.160.20">
    <property type="match status" value="1"/>
</dbReference>
<name>A0A069D2H6_9BACE</name>
<gene>
    <name evidence="2" type="ORF">JCM15093_1774</name>
</gene>
<accession>A0A069D2H6</accession>
<evidence type="ECO:0000313" key="3">
    <source>
        <dbReference type="Proteomes" id="UP000027601"/>
    </source>
</evidence>
<evidence type="ECO:0000313" key="2">
    <source>
        <dbReference type="EMBL" id="GAK36602.1"/>
    </source>
</evidence>
<dbReference type="EMBL" id="BAJS01000008">
    <property type="protein sequence ID" value="GAK36602.1"/>
    <property type="molecule type" value="Genomic_DNA"/>
</dbReference>
<feature type="signal peptide" evidence="1">
    <location>
        <begin position="1"/>
        <end position="23"/>
    </location>
</feature>
<organism evidence="2 3">
    <name type="scientific">Bacteroides graminisolvens DSM 19988 = JCM 15093</name>
    <dbReference type="NCBI Taxonomy" id="1121097"/>
    <lineage>
        <taxon>Bacteria</taxon>
        <taxon>Pseudomonadati</taxon>
        <taxon>Bacteroidota</taxon>
        <taxon>Bacteroidia</taxon>
        <taxon>Bacteroidales</taxon>
        <taxon>Bacteroidaceae</taxon>
        <taxon>Bacteroides</taxon>
    </lineage>
</organism>
<dbReference type="OrthoDB" id="627554at2"/>
<comment type="caution">
    <text evidence="2">The sequence shown here is derived from an EMBL/GenBank/DDBJ whole genome shotgun (WGS) entry which is preliminary data.</text>
</comment>
<evidence type="ECO:0000256" key="1">
    <source>
        <dbReference type="SAM" id="SignalP"/>
    </source>
</evidence>
<dbReference type="Pfam" id="PF09411">
    <property type="entry name" value="PagL"/>
    <property type="match status" value="1"/>
</dbReference>
<protein>
    <recommendedName>
        <fullName evidence="4">Lipid A 3-O-deacylase</fullName>
    </recommendedName>
</protein>
<feature type="chain" id="PRO_5001659884" description="Lipid A 3-O-deacylase" evidence="1">
    <location>
        <begin position="24"/>
        <end position="391"/>
    </location>
</feature>
<keyword evidence="1" id="KW-0732">Signal</keyword>
<keyword evidence="3" id="KW-1185">Reference proteome</keyword>
<dbReference type="Proteomes" id="UP000027601">
    <property type="component" value="Unassembled WGS sequence"/>
</dbReference>
<dbReference type="InterPro" id="IPR018550">
    <property type="entry name" value="Lipid-A_deacylase-rel"/>
</dbReference>
<proteinExistence type="predicted"/>
<dbReference type="RefSeq" id="WP_081698277.1">
    <property type="nucleotide sequence ID" value="NZ_ATZI01000007.1"/>
</dbReference>
<dbReference type="STRING" id="1121097.GCA_000428125_02028"/>
<reference evidence="2 3" key="1">
    <citation type="journal article" date="2015" name="Microbes Environ.">
        <title>Distribution and evolution of nitrogen fixation genes in the phylum bacteroidetes.</title>
        <authorList>
            <person name="Inoue J."/>
            <person name="Oshima K."/>
            <person name="Suda W."/>
            <person name="Sakamoto M."/>
            <person name="Iino T."/>
            <person name="Noda S."/>
            <person name="Hongoh Y."/>
            <person name="Hattori M."/>
            <person name="Ohkuma M."/>
        </authorList>
    </citation>
    <scope>NUCLEOTIDE SEQUENCE [LARGE SCALE GENOMIC DNA]</scope>
    <source>
        <strain evidence="2 3">JCM 15093</strain>
    </source>
</reference>
<sequence length="391" mass="44213">MKRIINRIIAVLFAAGLSLNAMGTEIQQDSTRNYIPFMQIKSAGGTVLPTTPIVRGNKRIPWFNAVSLQYGYASTGRRWQDGVYGMPYMGVGLHLTDFSRNKDIGTPITLYLFYGAELKRLSPKLSIGYEGNLGYSFNWKPYDPALNPENGAIGARWAVFIAVEPHLRWNINPHLDLQAGVMLSHYSNGGTRKPNNGLNMFSPTLSLRYKFRQADRQPWSIEKPPLFKKHFEHDISVTASLRQIMIHSEKSDVRRPLNYNFDVTGLNYNFCIVPNYNYKYGISAHLVYDASSHAEIEVDGDQQSVRLAPFHRRLSLGVAAYGELVAEGFSLFANLGYNVVHNQQDKRFYQIIGLKCYLKENLYGTVGVNASNLSSAKFLFLSLGYTIRSKR</sequence>
<dbReference type="AlphaFoldDB" id="A0A069D2H6"/>
<dbReference type="eggNOG" id="COG1317">
    <property type="taxonomic scope" value="Bacteria"/>
</dbReference>
<evidence type="ECO:0008006" key="4">
    <source>
        <dbReference type="Google" id="ProtNLM"/>
    </source>
</evidence>